<keyword evidence="3" id="KW-0805">Transcription regulation</keyword>
<dbReference type="InterPro" id="IPR036388">
    <property type="entry name" value="WH-like_DNA-bd_sf"/>
</dbReference>
<dbReference type="InterPro" id="IPR036390">
    <property type="entry name" value="WH_DNA-bd_sf"/>
</dbReference>
<gene>
    <name evidence="7" type="ORF">V1286_004512</name>
</gene>
<dbReference type="Pfam" id="PF00126">
    <property type="entry name" value="HTH_1"/>
    <property type="match status" value="1"/>
</dbReference>
<evidence type="ECO:0000256" key="1">
    <source>
        <dbReference type="ARBA" id="ARBA00003502"/>
    </source>
</evidence>
<evidence type="ECO:0000313" key="7">
    <source>
        <dbReference type="EMBL" id="MEH2556983.1"/>
    </source>
</evidence>
<evidence type="ECO:0000256" key="3">
    <source>
        <dbReference type="ARBA" id="ARBA00023015"/>
    </source>
</evidence>
<evidence type="ECO:0000313" key="8">
    <source>
        <dbReference type="Proteomes" id="UP001364224"/>
    </source>
</evidence>
<dbReference type="InterPro" id="IPR005119">
    <property type="entry name" value="LysR_subst-bd"/>
</dbReference>
<dbReference type="PANTHER" id="PTHR30537:SF5">
    <property type="entry name" value="HTH-TYPE TRANSCRIPTIONAL ACTIVATOR TTDR-RELATED"/>
    <property type="match status" value="1"/>
</dbReference>
<dbReference type="Gene3D" id="1.10.10.10">
    <property type="entry name" value="Winged helix-like DNA-binding domain superfamily/Winged helix DNA-binding domain"/>
    <property type="match status" value="1"/>
</dbReference>
<feature type="domain" description="HTH lysR-type" evidence="6">
    <location>
        <begin position="26"/>
        <end position="83"/>
    </location>
</feature>
<organism evidence="7 8">
    <name type="scientific">Bradyrhizobium algeriense</name>
    <dbReference type="NCBI Taxonomy" id="634784"/>
    <lineage>
        <taxon>Bacteria</taxon>
        <taxon>Pseudomonadati</taxon>
        <taxon>Pseudomonadota</taxon>
        <taxon>Alphaproteobacteria</taxon>
        <taxon>Hyphomicrobiales</taxon>
        <taxon>Nitrobacteraceae</taxon>
        <taxon>Bradyrhizobium</taxon>
    </lineage>
</organism>
<evidence type="ECO:0000256" key="4">
    <source>
        <dbReference type="ARBA" id="ARBA00023125"/>
    </source>
</evidence>
<reference evidence="7 8" key="1">
    <citation type="submission" date="2024-02" db="EMBL/GenBank/DDBJ databases">
        <title>Adaptive strategies in a cosmopolitan and abundant soil bacterium.</title>
        <authorList>
            <person name="Carini P."/>
        </authorList>
    </citation>
    <scope>NUCLEOTIDE SEQUENCE [LARGE SCALE GENOMIC DNA]</scope>
    <source>
        <strain evidence="7 8">AZCC 1608</strain>
    </source>
</reference>
<dbReference type="SUPFAM" id="SSF46785">
    <property type="entry name" value="Winged helix' DNA-binding domain"/>
    <property type="match status" value="1"/>
</dbReference>
<dbReference type="PANTHER" id="PTHR30537">
    <property type="entry name" value="HTH-TYPE TRANSCRIPTIONAL REGULATOR"/>
    <property type="match status" value="1"/>
</dbReference>
<dbReference type="GO" id="GO:0003677">
    <property type="term" value="F:DNA binding"/>
    <property type="evidence" value="ECO:0007669"/>
    <property type="project" value="UniProtKB-KW"/>
</dbReference>
<accession>A0ABU8BEM4</accession>
<dbReference type="SUPFAM" id="SSF53850">
    <property type="entry name" value="Periplasmic binding protein-like II"/>
    <property type="match status" value="1"/>
</dbReference>
<dbReference type="InterPro" id="IPR000847">
    <property type="entry name" value="LysR_HTH_N"/>
</dbReference>
<dbReference type="InterPro" id="IPR058163">
    <property type="entry name" value="LysR-type_TF_proteobact-type"/>
</dbReference>
<comment type="function">
    <text evidence="1">NodD regulates the expression of the nodABCFE genes which encode other nodulation proteins. NodD is also a negative regulator of its own expression. Binds flavonoids as inducers.</text>
</comment>
<protein>
    <submittedName>
        <fullName evidence="7">DNA-binding transcriptional LysR family regulator</fullName>
    </submittedName>
</protein>
<comment type="similarity">
    <text evidence="2">Belongs to the LysR transcriptional regulatory family.</text>
</comment>
<dbReference type="PROSITE" id="PS50931">
    <property type="entry name" value="HTH_LYSR"/>
    <property type="match status" value="1"/>
</dbReference>
<dbReference type="CDD" id="cd08422">
    <property type="entry name" value="PBP2_CrgA_like"/>
    <property type="match status" value="1"/>
</dbReference>
<evidence type="ECO:0000256" key="2">
    <source>
        <dbReference type="ARBA" id="ARBA00009437"/>
    </source>
</evidence>
<dbReference type="EMBL" id="JAZHRV010000001">
    <property type="protein sequence ID" value="MEH2556983.1"/>
    <property type="molecule type" value="Genomic_DNA"/>
</dbReference>
<dbReference type="Gene3D" id="3.40.190.290">
    <property type="match status" value="1"/>
</dbReference>
<comment type="caution">
    <text evidence="7">The sequence shown here is derived from an EMBL/GenBank/DDBJ whole genome shotgun (WGS) entry which is preliminary data.</text>
</comment>
<evidence type="ECO:0000259" key="6">
    <source>
        <dbReference type="PROSITE" id="PS50931"/>
    </source>
</evidence>
<keyword evidence="8" id="KW-1185">Reference proteome</keyword>
<name>A0ABU8BEM4_9BRAD</name>
<keyword evidence="4 7" id="KW-0238">DNA-binding</keyword>
<sequence length="321" mass="35400">MGPCNCCLLDPPSRGAVYQTRYIELERLDDLEAFLAVIEKGSQAAASRHLRRPLQSLNRSLMTLERALGVELVKRTTRRSEPTEAGRVFYERIKPAVAEIIEARAEAANLRGEISGPLKVGAPILFASSYVAPIVSRFLNLYPNVDVELRASDEQADLVADGLDIAVRIGNSMDESLIARRLHSLRVVIVGAPSYFAQHGRPKHPNDLEQHACILRAATDVIDKWPFRIDGELQSVKVHGRFRSNSAASIRAAASEGTGLALLPLWQISDLVAQGALAIVLPEFETEGMPIQLVWPPTRAPLERVRRFVDFLASSLKTDLL</sequence>
<evidence type="ECO:0000256" key="5">
    <source>
        <dbReference type="ARBA" id="ARBA00023163"/>
    </source>
</evidence>
<proteinExistence type="inferred from homology"/>
<keyword evidence="5" id="KW-0804">Transcription</keyword>
<dbReference type="Pfam" id="PF03466">
    <property type="entry name" value="LysR_substrate"/>
    <property type="match status" value="1"/>
</dbReference>
<dbReference type="Proteomes" id="UP001364224">
    <property type="component" value="Unassembled WGS sequence"/>
</dbReference>